<evidence type="ECO:0000313" key="4">
    <source>
        <dbReference type="Proteomes" id="UP000449710"/>
    </source>
</evidence>
<proteinExistence type="predicted"/>
<dbReference type="Proteomes" id="UP000449710">
    <property type="component" value="Unassembled WGS sequence"/>
</dbReference>
<dbReference type="EMBL" id="SUMG01000027">
    <property type="protein sequence ID" value="NBG89488.1"/>
    <property type="molecule type" value="Genomic_DNA"/>
</dbReference>
<dbReference type="Gene3D" id="2.20.25.110">
    <property type="entry name" value="S-adenosyl-L-methionine-dependent methyltransferases"/>
    <property type="match status" value="1"/>
</dbReference>
<keyword evidence="4" id="KW-1185">Reference proteome</keyword>
<keyword evidence="3" id="KW-0489">Methyltransferase</keyword>
<dbReference type="InterPro" id="IPR041698">
    <property type="entry name" value="Methyltransf_25"/>
</dbReference>
<keyword evidence="1" id="KW-0808">Transferase</keyword>
<accession>A0AA44BEZ9</accession>
<dbReference type="PANTHER" id="PTHR43861">
    <property type="entry name" value="TRANS-ACONITATE 2-METHYLTRANSFERASE-RELATED"/>
    <property type="match status" value="1"/>
</dbReference>
<name>A0AA44BEZ9_9CLOT</name>
<dbReference type="Gene3D" id="3.40.50.150">
    <property type="entry name" value="Vaccinia Virus protein VP39"/>
    <property type="match status" value="1"/>
</dbReference>
<dbReference type="SUPFAM" id="SSF53335">
    <property type="entry name" value="S-adenosyl-L-methionine-dependent methyltransferases"/>
    <property type="match status" value="1"/>
</dbReference>
<dbReference type="RefSeq" id="WP_160723200.1">
    <property type="nucleotide sequence ID" value="NZ_SUMG01000027.1"/>
</dbReference>
<evidence type="ECO:0000256" key="1">
    <source>
        <dbReference type="ARBA" id="ARBA00022679"/>
    </source>
</evidence>
<dbReference type="AlphaFoldDB" id="A0AA44BEZ9"/>
<gene>
    <name evidence="3" type="ORF">ISALK_13415</name>
</gene>
<dbReference type="GO" id="GO:0008168">
    <property type="term" value="F:methyltransferase activity"/>
    <property type="evidence" value="ECO:0007669"/>
    <property type="project" value="UniProtKB-KW"/>
</dbReference>
<dbReference type="GO" id="GO:0032259">
    <property type="term" value="P:methylation"/>
    <property type="evidence" value="ECO:0007669"/>
    <property type="project" value="UniProtKB-KW"/>
</dbReference>
<evidence type="ECO:0000313" key="3">
    <source>
        <dbReference type="EMBL" id="NBG89488.1"/>
    </source>
</evidence>
<feature type="domain" description="Methyltransferase" evidence="2">
    <location>
        <begin position="42"/>
        <end position="136"/>
    </location>
</feature>
<dbReference type="Pfam" id="PF13649">
    <property type="entry name" value="Methyltransf_25"/>
    <property type="match status" value="1"/>
</dbReference>
<sequence length="249" mass="29479">MEYGYLAKIYDQLMKEVDYKEWASFIEKCIKKNNSTKRNKLLELACGTGNVTIPLAKKGYEITAMDRSIEMLSQAQQKAMESNLHLKFYQQDMLNLEIDEDFDTILCLCDGINYILDPEDLKVFFQKVYSLLKERGVFIFDISTFYKLKYILGENTYGEDLGDIIYLWENYFCEEEETVEMDLTFFQLSKEGLYEKHKEFHVQKAYHREVLDSLLKKTGFSTVDMYHELRDSPPRENSQRIFFVCQKLG</sequence>
<dbReference type="InterPro" id="IPR029063">
    <property type="entry name" value="SAM-dependent_MTases_sf"/>
</dbReference>
<reference evidence="3 4" key="1">
    <citation type="submission" date="2019-04" db="EMBL/GenBank/DDBJ databases">
        <title>Isachenkonia alkalipeptolytica gen. nov. sp. nov. a new anaerobic, alkiliphilic organothrophic bacterium capable to reduce synthesized ferrihydrite isolated from a soda lake.</title>
        <authorList>
            <person name="Toshchakov S.V."/>
            <person name="Zavarzina D.G."/>
            <person name="Zhilina T.N."/>
            <person name="Kostrikina N.A."/>
            <person name="Kublanov I.V."/>
        </authorList>
    </citation>
    <scope>NUCLEOTIDE SEQUENCE [LARGE SCALE GENOMIC DNA]</scope>
    <source>
        <strain evidence="3 4">Z-1701</strain>
    </source>
</reference>
<evidence type="ECO:0000259" key="2">
    <source>
        <dbReference type="Pfam" id="PF13649"/>
    </source>
</evidence>
<comment type="caution">
    <text evidence="3">The sequence shown here is derived from an EMBL/GenBank/DDBJ whole genome shotgun (WGS) entry which is preliminary data.</text>
</comment>
<organism evidence="3 4">
    <name type="scientific">Isachenkonia alkalipeptolytica</name>
    <dbReference type="NCBI Taxonomy" id="2565777"/>
    <lineage>
        <taxon>Bacteria</taxon>
        <taxon>Bacillati</taxon>
        <taxon>Bacillota</taxon>
        <taxon>Clostridia</taxon>
        <taxon>Eubacteriales</taxon>
        <taxon>Clostridiaceae</taxon>
        <taxon>Isachenkonia</taxon>
    </lineage>
</organism>
<dbReference type="CDD" id="cd02440">
    <property type="entry name" value="AdoMet_MTases"/>
    <property type="match status" value="1"/>
</dbReference>
<protein>
    <submittedName>
        <fullName evidence="3">Class I SAM-dependent methyltransferase</fullName>
    </submittedName>
</protein>